<dbReference type="Proteomes" id="UP000002985">
    <property type="component" value="Unassembled WGS sequence"/>
</dbReference>
<accession>I3IMX0</accession>
<dbReference type="EMBL" id="BAFH01000003">
    <property type="protein sequence ID" value="GAB63065.1"/>
    <property type="molecule type" value="Genomic_DNA"/>
</dbReference>
<dbReference type="OrthoDB" id="5405592at2"/>
<keyword evidence="2" id="KW-1185">Reference proteome</keyword>
<evidence type="ECO:0000313" key="1">
    <source>
        <dbReference type="EMBL" id="GAB63065.1"/>
    </source>
</evidence>
<proteinExistence type="predicted"/>
<comment type="caution">
    <text evidence="1">The sequence shown here is derived from an EMBL/GenBank/DDBJ whole genome shotgun (WGS) entry which is preliminary data.</text>
</comment>
<name>I3IMX0_9BACT</name>
<dbReference type="STRING" id="247490.KSU1_C1469"/>
<gene>
    <name evidence="1" type="ORF">KSU1_C1469</name>
</gene>
<dbReference type="AlphaFoldDB" id="I3IMX0"/>
<evidence type="ECO:0000313" key="2">
    <source>
        <dbReference type="Proteomes" id="UP000002985"/>
    </source>
</evidence>
<sequence>MVKCPCCGLLSPDEAMQCDCGYVFPSSLVFTEDSSIVMGKKGENLDKKGVPQMGIFDWLKKQPKSQEKKQIRIQCPECGVLNQDNAVRCRYCRYEFPLTPQEEYDPKTNIIKIIPITPRKAEKDNDRENLITITRMKHADKAKHITAAGTNLTPDIFQKVIEEVSHSLAKGENPKNCKAKNYIPDNFTWDKYDEWYKKFYDAGEWPALWEAAYDYFAFEMECEDLSINELLHQLDKNELLLLAEQFNIKKVTSKSKKFIQDSLLNVIKPDDKETRNIIYSKIKELLYAKMIREKKYLYQHTLMSIASQTQKRDDWKENDVTKVEFSPALDTCSFCEELSGVYTINKIPISGKDTHPGCRCSFSTHDENSNMSSRDELKARYASGEFPMKRCPHCSKWIEGNALECRHCNKVM</sequence>
<organism evidence="1 2">
    <name type="scientific">Candidatus Jettenia caeni</name>
    <dbReference type="NCBI Taxonomy" id="247490"/>
    <lineage>
        <taxon>Bacteria</taxon>
        <taxon>Pseudomonadati</taxon>
        <taxon>Planctomycetota</taxon>
        <taxon>Candidatus Brocadiia</taxon>
        <taxon>Candidatus Brocadiales</taxon>
        <taxon>Candidatus Brocadiaceae</taxon>
        <taxon>Candidatus Jettenia</taxon>
    </lineage>
</organism>
<protein>
    <submittedName>
        <fullName evidence="1">Uncharacterized protein</fullName>
    </submittedName>
</protein>
<reference evidence="1 2" key="1">
    <citation type="journal article" date="2012" name="FEBS Lett.">
        <title>Anammox organism KSU-1 expresses a NirK-type copper-containing nitrite reductase instead of a NirS-type with cytochrome cd1.</title>
        <authorList>
            <person name="Hira D."/>
            <person name="Toh H."/>
            <person name="Migita C.T."/>
            <person name="Okubo H."/>
            <person name="Nishiyama T."/>
            <person name="Hattori M."/>
            <person name="Furukawa K."/>
            <person name="Fujii T."/>
        </authorList>
    </citation>
    <scope>NUCLEOTIDE SEQUENCE [LARGE SCALE GENOMIC DNA]</scope>
</reference>